<evidence type="ECO:0000256" key="8">
    <source>
        <dbReference type="ARBA" id="ARBA00022989"/>
    </source>
</evidence>
<dbReference type="FunFam" id="3.40.50.300:FF:001253">
    <property type="entry name" value="ATP-binding cassette protein subfamily A, member 10"/>
    <property type="match status" value="1"/>
</dbReference>
<dbReference type="FunFam" id="3.40.50.300:FF:000335">
    <property type="entry name" value="ATP binding cassette subfamily A member 5"/>
    <property type="match status" value="1"/>
</dbReference>
<evidence type="ECO:0000313" key="13">
    <source>
        <dbReference type="Proteomes" id="UP000692954"/>
    </source>
</evidence>
<dbReference type="PANTHER" id="PTHR19229">
    <property type="entry name" value="ATP-BINDING CASSETTE TRANSPORTER SUBFAMILY A ABCA"/>
    <property type="match status" value="1"/>
</dbReference>
<dbReference type="GO" id="GO:0016887">
    <property type="term" value="F:ATP hydrolysis activity"/>
    <property type="evidence" value="ECO:0007669"/>
    <property type="project" value="InterPro"/>
</dbReference>
<keyword evidence="13" id="KW-1185">Reference proteome</keyword>
<dbReference type="CDD" id="cd03263">
    <property type="entry name" value="ABC_subfamily_A"/>
    <property type="match status" value="2"/>
</dbReference>
<evidence type="ECO:0000256" key="2">
    <source>
        <dbReference type="ARBA" id="ARBA00008869"/>
    </source>
</evidence>
<dbReference type="InterPro" id="IPR026082">
    <property type="entry name" value="ABCA"/>
</dbReference>
<feature type="transmembrane region" description="Helical" evidence="10">
    <location>
        <begin position="937"/>
        <end position="958"/>
    </location>
</feature>
<evidence type="ECO:0000256" key="9">
    <source>
        <dbReference type="ARBA" id="ARBA00023136"/>
    </source>
</evidence>
<dbReference type="Proteomes" id="UP000692954">
    <property type="component" value="Unassembled WGS sequence"/>
</dbReference>
<keyword evidence="5" id="KW-0677">Repeat</keyword>
<feature type="transmembrane region" description="Helical" evidence="10">
    <location>
        <begin position="242"/>
        <end position="261"/>
    </location>
</feature>
<dbReference type="PANTHER" id="PTHR19229:SF36">
    <property type="entry name" value="ATP-BINDING CASSETTE SUB-FAMILY A MEMBER 2"/>
    <property type="match status" value="1"/>
</dbReference>
<keyword evidence="9 10" id="KW-0472">Membrane</keyword>
<feature type="transmembrane region" description="Helical" evidence="10">
    <location>
        <begin position="139"/>
        <end position="158"/>
    </location>
</feature>
<evidence type="ECO:0000313" key="12">
    <source>
        <dbReference type="EMBL" id="CAD8107532.1"/>
    </source>
</evidence>
<evidence type="ECO:0000256" key="5">
    <source>
        <dbReference type="ARBA" id="ARBA00022737"/>
    </source>
</evidence>
<feature type="transmembrane region" description="Helical" evidence="10">
    <location>
        <begin position="29"/>
        <end position="51"/>
    </location>
</feature>
<evidence type="ECO:0000256" key="7">
    <source>
        <dbReference type="ARBA" id="ARBA00022840"/>
    </source>
</evidence>
<dbReference type="PROSITE" id="PS50893">
    <property type="entry name" value="ABC_TRANSPORTER_2"/>
    <property type="match status" value="2"/>
</dbReference>
<feature type="domain" description="ABC transporter" evidence="11">
    <location>
        <begin position="996"/>
        <end position="1228"/>
    </location>
</feature>
<proteinExistence type="inferred from homology"/>
<keyword evidence="4 10" id="KW-0812">Transmembrane</keyword>
<feature type="transmembrane region" description="Helical" evidence="10">
    <location>
        <begin position="891"/>
        <end position="917"/>
    </location>
</feature>
<dbReference type="GO" id="GO:0005319">
    <property type="term" value="F:lipid transporter activity"/>
    <property type="evidence" value="ECO:0007669"/>
    <property type="project" value="TreeGrafter"/>
</dbReference>
<accession>A0A8S1PWW1</accession>
<feature type="transmembrane region" description="Helical" evidence="10">
    <location>
        <begin position="204"/>
        <end position="221"/>
    </location>
</feature>
<dbReference type="OrthoDB" id="10255969at2759"/>
<protein>
    <recommendedName>
        <fullName evidence="11">ABC transporter domain-containing protein</fullName>
    </recommendedName>
</protein>
<dbReference type="Pfam" id="PF12698">
    <property type="entry name" value="ABC2_membrane_3"/>
    <property type="match status" value="2"/>
</dbReference>
<evidence type="ECO:0000256" key="1">
    <source>
        <dbReference type="ARBA" id="ARBA00004141"/>
    </source>
</evidence>
<keyword evidence="8 10" id="KW-1133">Transmembrane helix</keyword>
<dbReference type="GO" id="GO:0140359">
    <property type="term" value="F:ABC-type transporter activity"/>
    <property type="evidence" value="ECO:0007669"/>
    <property type="project" value="InterPro"/>
</dbReference>
<dbReference type="EMBL" id="CAJJDN010000089">
    <property type="protein sequence ID" value="CAD8107532.1"/>
    <property type="molecule type" value="Genomic_DNA"/>
</dbReference>
<keyword evidence="7" id="KW-0067">ATP-binding</keyword>
<comment type="similarity">
    <text evidence="2">Belongs to the ABC transporter superfamily. ABCA family.</text>
</comment>
<comment type="caution">
    <text evidence="12">The sequence shown here is derived from an EMBL/GenBank/DDBJ whole genome shotgun (WGS) entry which is preliminary data.</text>
</comment>
<dbReference type="GO" id="GO:0005524">
    <property type="term" value="F:ATP binding"/>
    <property type="evidence" value="ECO:0007669"/>
    <property type="project" value="UniProtKB-KW"/>
</dbReference>
<name>A0A8S1PWW1_9CILI</name>
<evidence type="ECO:0000256" key="10">
    <source>
        <dbReference type="SAM" id="Phobius"/>
    </source>
</evidence>
<comment type="subcellular location">
    <subcellularLocation>
        <location evidence="1">Membrane</location>
        <topology evidence="1">Multi-pass membrane protein</topology>
    </subcellularLocation>
</comment>
<feature type="transmembrane region" description="Helical" evidence="10">
    <location>
        <begin position="96"/>
        <end position="119"/>
    </location>
</feature>
<evidence type="ECO:0000256" key="4">
    <source>
        <dbReference type="ARBA" id="ARBA00022692"/>
    </source>
</evidence>
<evidence type="ECO:0000256" key="6">
    <source>
        <dbReference type="ARBA" id="ARBA00022741"/>
    </source>
</evidence>
<dbReference type="InterPro" id="IPR017871">
    <property type="entry name" value="ABC_transporter-like_CS"/>
</dbReference>
<feature type="transmembrane region" description="Helical" evidence="10">
    <location>
        <begin position="179"/>
        <end position="198"/>
    </location>
</feature>
<evidence type="ECO:0000259" key="11">
    <source>
        <dbReference type="PROSITE" id="PS50893"/>
    </source>
</evidence>
<feature type="transmembrane region" description="Helical" evidence="10">
    <location>
        <begin position="802"/>
        <end position="823"/>
    </location>
</feature>
<feature type="domain" description="ABC transporter" evidence="11">
    <location>
        <begin position="334"/>
        <end position="562"/>
    </location>
</feature>
<dbReference type="InterPro" id="IPR013525">
    <property type="entry name" value="ABC2_TM"/>
</dbReference>
<reference evidence="12" key="1">
    <citation type="submission" date="2021-01" db="EMBL/GenBank/DDBJ databases">
        <authorList>
            <consortium name="Genoscope - CEA"/>
            <person name="William W."/>
        </authorList>
    </citation>
    <scope>NUCLEOTIDE SEQUENCE</scope>
</reference>
<sequence>MISIWQQATVVFHKNLTIYYQEKQFRQEFFAALLVFIILLVGKETSSPALLQVGAEFLPMTLLISSRYIVTQMISEKSDRQKEIQKIMGLKQSAYQLGWFLFNFARIMAVSLFFLVLAVPTGCFGPQEEQKTIDSQTVIIYYFSPIQIIGSYILYAMGLTAQQYFLTTLFDQPKNGADVSMLLNIFGSICSALLSLPYFQKNSWIVILFGIIFPTFLFDIYPYNQILGIVNKGTKPKLEPSLYFGLQGAEIIFYGILYLYLELVLPNEYGTNKHPLFFIGKKYETQEEEISNQYELTNLNKPFISGRQSEIQEDNSSAIYHEVFYNQKQVKRAISIKNVKKSFNDLIAVNGVTLQIYESQILCLLGHNGAGKTTLISILTGLIKRNSGTINYYGTDTDFDIIRNYLGFCPQKDTLYDSLNCDQHLYYYGRIKGIDEKELQLEIDQIITKCDLLNDRMKLAKQLSGGTRRKLSLAISLIGRSKVIFLDEPTSGMDPISRQKIWDILTQVKNEGRCLVLTTHHLDEAEVLSERLAIMAKGKLLTVGSVDFIKMNFGIGYHLNLYDKSNNPQIWSEKSKKLTNIVQQFIPQAKLSSQTSQDSLGFQVPFKQKDKFLPMFEQLERDQFIQINLMMNTLEEAFINIGMDEEAFLNKASGKNIQNEDSKINIDITEEFNKIIPPECLSQPPKYNFGLQLWACFLKKHYTMTPKRYLMCIFMPSFFAILGPVISKITFNAIEPTLNQDTNAIQQVYGEIALIDIYVYLLIGASMASSQIGSAPVEEREKKQKYALNVMGCRTLPYWFGYYLYDISVCIIVMVIFIISVNVCDVQVINNGNVYGLVFCCYLAYIPLSYILSWLFTSFLSAVRSLVLIQIFGFFMIASVIYVVSFKINVILWILSFLCPSLATFSGFITVYNKIIINDNSDTDESNNDMPFQNVDPFVFMIIMIFQACLYFLFTYMIDNRELLGANSGGNLSVNQDEDVITEEKRVEIQSCQDRVIARKISKTYANGFQAVKGTSFGIEPGQIFGLLGPNGAGKSTTFNMITSKLKPSTGTILLEQQEVKKGLGDVYQNVGICPQFDSLYDIVNVRKHLQIWAYLKGLKGDEVNQTIQYFMKVMQLTAYENTLASQLSGGNKRKLCVALALIGGTNMQFFDEPSSGVDPIARRFLWNAIQQGVKLRQSSVILTTHTMDEAESLCNKIAIQVNGRFACLGSVQHLRSKFGDGYRVLIEPINNLDNGTAIIQEINKYFGNIYVVNDIHTAKIICKFPLAEFQFHQTFYFFQEKLQKEFKLIKDFQISQPNLEQIFMQFAAQQIIEPDVQKQEPPSRCHVVALCGNDEDD</sequence>
<dbReference type="Pfam" id="PF00005">
    <property type="entry name" value="ABC_tran"/>
    <property type="match status" value="2"/>
</dbReference>
<feature type="transmembrane region" description="Helical" evidence="10">
    <location>
        <begin position="835"/>
        <end position="856"/>
    </location>
</feature>
<organism evidence="12 13">
    <name type="scientific">Paramecium sonneborni</name>
    <dbReference type="NCBI Taxonomy" id="65129"/>
    <lineage>
        <taxon>Eukaryota</taxon>
        <taxon>Sar</taxon>
        <taxon>Alveolata</taxon>
        <taxon>Ciliophora</taxon>
        <taxon>Intramacronucleata</taxon>
        <taxon>Oligohymenophorea</taxon>
        <taxon>Peniculida</taxon>
        <taxon>Parameciidae</taxon>
        <taxon>Paramecium</taxon>
    </lineage>
</organism>
<feature type="transmembrane region" description="Helical" evidence="10">
    <location>
        <begin position="862"/>
        <end position="884"/>
    </location>
</feature>
<dbReference type="SMART" id="SM00382">
    <property type="entry name" value="AAA"/>
    <property type="match status" value="2"/>
</dbReference>
<dbReference type="PROSITE" id="PS00211">
    <property type="entry name" value="ABC_TRANSPORTER_1"/>
    <property type="match status" value="1"/>
</dbReference>
<dbReference type="InterPro" id="IPR003439">
    <property type="entry name" value="ABC_transporter-like_ATP-bd"/>
</dbReference>
<gene>
    <name evidence="12" type="ORF">PSON_ATCC_30995.1.T0890061</name>
</gene>
<keyword evidence="3" id="KW-0813">Transport</keyword>
<dbReference type="InterPro" id="IPR003593">
    <property type="entry name" value="AAA+_ATPase"/>
</dbReference>
<feature type="transmembrane region" description="Helical" evidence="10">
    <location>
        <begin position="708"/>
        <end position="727"/>
    </location>
</feature>
<keyword evidence="6" id="KW-0547">Nucleotide-binding</keyword>
<evidence type="ECO:0000256" key="3">
    <source>
        <dbReference type="ARBA" id="ARBA00022448"/>
    </source>
</evidence>
<dbReference type="GO" id="GO:0016020">
    <property type="term" value="C:membrane"/>
    <property type="evidence" value="ECO:0007669"/>
    <property type="project" value="UniProtKB-SubCell"/>
</dbReference>